<proteinExistence type="predicted"/>
<reference evidence="1" key="1">
    <citation type="submission" date="2018-06" db="EMBL/GenBank/DDBJ databases">
        <title>Genomic Encyclopedia of Type Strains, Phase IV (KMG-V): Genome sequencing to study the core and pangenomes of soil and plant-associated prokaryotes.</title>
        <authorList>
            <person name="Whitman W."/>
        </authorList>
    </citation>
    <scope>NUCLEOTIDE SEQUENCE [LARGE SCALE GENOMIC DNA]</scope>
    <source>
        <strain evidence="1">MLR2-44</strain>
    </source>
</reference>
<accession>A0A2W7PS64</accession>
<evidence type="ECO:0000313" key="2">
    <source>
        <dbReference type="Proteomes" id="UP000249638"/>
    </source>
</evidence>
<dbReference type="InterPro" id="IPR008711">
    <property type="entry name" value="Recombinase_NinB"/>
</dbReference>
<evidence type="ECO:0000313" key="1">
    <source>
        <dbReference type="EMBL" id="PZX29455.1"/>
    </source>
</evidence>
<dbReference type="Gene3D" id="1.10.3790.10">
    <property type="entry name" value="NinB"/>
    <property type="match status" value="1"/>
</dbReference>
<dbReference type="AlphaFoldDB" id="A0A2W7PS64"/>
<dbReference type="Pfam" id="PF05772">
    <property type="entry name" value="NinB"/>
    <property type="match status" value="1"/>
</dbReference>
<name>A0A2W7PS64_9BURK</name>
<organism evidence="1 2">
    <name type="scientific">Cupriavidus phytorum</name>
    <dbReference type="NCBI Taxonomy" id="3024399"/>
    <lineage>
        <taxon>Bacteria</taxon>
        <taxon>Pseudomonadati</taxon>
        <taxon>Pseudomonadota</taxon>
        <taxon>Betaproteobacteria</taxon>
        <taxon>Burkholderiales</taxon>
        <taxon>Burkholderiaceae</taxon>
        <taxon>Cupriavidus</taxon>
    </lineage>
</organism>
<protein>
    <submittedName>
        <fullName evidence="1">NinB protein</fullName>
    </submittedName>
</protein>
<dbReference type="InterPro" id="IPR036619">
    <property type="entry name" value="NinB_sf"/>
</dbReference>
<dbReference type="Proteomes" id="UP000249638">
    <property type="component" value="Unassembled WGS sequence"/>
</dbReference>
<dbReference type="EMBL" id="QKZN01000004">
    <property type="protein sequence ID" value="PZX29455.1"/>
    <property type="molecule type" value="Genomic_DNA"/>
</dbReference>
<comment type="caution">
    <text evidence="1">The sequence shown here is derived from an EMBL/GenBank/DDBJ whole genome shotgun (WGS) entry which is preliminary data.</text>
</comment>
<keyword evidence="2" id="KW-1185">Reference proteome</keyword>
<dbReference type="SUPFAM" id="SSF103370">
    <property type="entry name" value="NinB"/>
    <property type="match status" value="1"/>
</dbReference>
<gene>
    <name evidence="1" type="ORF">C7416_104460</name>
</gene>
<sequence>MSKQIYRLVHRQARAGAQLAITNAPDGYIVTVSEPTKSRDQEAKYHAMFADVARCCTFMGEKRDAETWKRLLVDAFARVKAAEGDPIKGQGQIIPSLDGSGFVQLGIQTRRFSKKHASEFIEYLYAWGADRDVNWTGEARYAENV</sequence>